<accession>A0AAP3DD11</accession>
<feature type="transmembrane region" description="Helical" evidence="1">
    <location>
        <begin position="257"/>
        <end position="280"/>
    </location>
</feature>
<dbReference type="RefSeq" id="WP_258432947.1">
    <property type="nucleotide sequence ID" value="NZ_JANSGW010000004.1"/>
</dbReference>
<organism evidence="2 3">
    <name type="scientific">Brevibacillus laterosporus</name>
    <name type="common">Bacillus laterosporus</name>
    <dbReference type="NCBI Taxonomy" id="1465"/>
    <lineage>
        <taxon>Bacteria</taxon>
        <taxon>Bacillati</taxon>
        <taxon>Bacillota</taxon>
        <taxon>Bacilli</taxon>
        <taxon>Bacillales</taxon>
        <taxon>Paenibacillaceae</taxon>
        <taxon>Brevibacillus</taxon>
    </lineage>
</organism>
<feature type="transmembrane region" description="Helical" evidence="1">
    <location>
        <begin position="200"/>
        <end position="220"/>
    </location>
</feature>
<dbReference type="AlphaFoldDB" id="A0AAP3DD11"/>
<name>A0AAP3DD11_BRELA</name>
<protein>
    <recommendedName>
        <fullName evidence="4">DUF2157 domain-containing protein</fullName>
    </recommendedName>
</protein>
<evidence type="ECO:0000313" key="3">
    <source>
        <dbReference type="Proteomes" id="UP001077662"/>
    </source>
</evidence>
<dbReference type="Proteomes" id="UP001077662">
    <property type="component" value="Unassembled WGS sequence"/>
</dbReference>
<keyword evidence="1" id="KW-0812">Transmembrane</keyword>
<evidence type="ECO:0000256" key="1">
    <source>
        <dbReference type="SAM" id="Phobius"/>
    </source>
</evidence>
<proteinExistence type="predicted"/>
<evidence type="ECO:0008006" key="4">
    <source>
        <dbReference type="Google" id="ProtNLM"/>
    </source>
</evidence>
<sequence>MDDQRRKIIITEIENWRRNHLLPEHYCIFLLNLYTEGKHAQNQEEPVTKKRLFFFPNRKPSSRTDRLDKQQQVFTHGVGPQIQGSGKEAQILSVKLMGGIFLVGLVIAVMLLLAFYFNAFSIPMQMSILVLSWILAYVLVFVFKRKIPLLSYFFLLITILIALASLYHFGEKWKISQVTYFWFLLLVATYSFLHGLLFRYSLFVFAGLIGIGILYGTAMLTRMGEFFSWMNIELYWVPLSFLMIGLGYLFHGRHQQLAYTLVASGLFYFFGPEISSLWVPEASREMMQIILLIKVLLSGLLLVVTRRYWLEWLRG</sequence>
<feature type="transmembrane region" description="Helical" evidence="1">
    <location>
        <begin position="232"/>
        <end position="250"/>
    </location>
</feature>
<gene>
    <name evidence="2" type="ORF">O0554_04165</name>
</gene>
<feature type="transmembrane region" description="Helical" evidence="1">
    <location>
        <begin position="149"/>
        <end position="169"/>
    </location>
</feature>
<comment type="caution">
    <text evidence="2">The sequence shown here is derived from an EMBL/GenBank/DDBJ whole genome shotgun (WGS) entry which is preliminary data.</text>
</comment>
<feature type="transmembrane region" description="Helical" evidence="1">
    <location>
        <begin position="96"/>
        <end position="116"/>
    </location>
</feature>
<dbReference type="EMBL" id="JAPTNE010000004">
    <property type="protein sequence ID" value="MCZ0806119.1"/>
    <property type="molecule type" value="Genomic_DNA"/>
</dbReference>
<reference evidence="2" key="1">
    <citation type="submission" date="2022-09" db="EMBL/GenBank/DDBJ databases">
        <title>Genome analysis and characterization of larvicidal activity of Brevibacillus strains.</title>
        <authorList>
            <person name="Patrusheva E.V."/>
            <person name="Izotova A.O."/>
            <person name="Toshchakov S.V."/>
            <person name="Sineoky S.P."/>
        </authorList>
    </citation>
    <scope>NUCLEOTIDE SEQUENCE</scope>
    <source>
        <strain evidence="2">VKPM_B-13247</strain>
    </source>
</reference>
<feature type="transmembrane region" description="Helical" evidence="1">
    <location>
        <begin position="286"/>
        <end position="304"/>
    </location>
</feature>
<evidence type="ECO:0000313" key="2">
    <source>
        <dbReference type="EMBL" id="MCZ0806119.1"/>
    </source>
</evidence>
<keyword evidence="1" id="KW-1133">Transmembrane helix</keyword>
<feature type="transmembrane region" description="Helical" evidence="1">
    <location>
        <begin position="175"/>
        <end position="193"/>
    </location>
</feature>
<feature type="transmembrane region" description="Helical" evidence="1">
    <location>
        <begin position="122"/>
        <end position="142"/>
    </location>
</feature>
<keyword evidence="1" id="KW-0472">Membrane</keyword>